<evidence type="ECO:0000256" key="3">
    <source>
        <dbReference type="ARBA" id="ARBA00022801"/>
    </source>
</evidence>
<gene>
    <name evidence="7" type="ORF">SSP531S_19370</name>
</gene>
<organism evidence="7 8">
    <name type="scientific">Streptomyces spongiicola</name>
    <dbReference type="NCBI Taxonomy" id="1690221"/>
    <lineage>
        <taxon>Bacteria</taxon>
        <taxon>Bacillati</taxon>
        <taxon>Actinomycetota</taxon>
        <taxon>Actinomycetes</taxon>
        <taxon>Kitasatosporales</taxon>
        <taxon>Streptomycetaceae</taxon>
        <taxon>Streptomyces</taxon>
    </lineage>
</organism>
<evidence type="ECO:0000313" key="8">
    <source>
        <dbReference type="Proteomes" id="UP000265354"/>
    </source>
</evidence>
<dbReference type="InterPro" id="IPR000073">
    <property type="entry name" value="AB_hydrolase_1"/>
</dbReference>
<name>A0A388SXC9_9ACTN</name>
<dbReference type="EMBL" id="BGZL01000004">
    <property type="protein sequence ID" value="GBQ00521.1"/>
    <property type="molecule type" value="Genomic_DNA"/>
</dbReference>
<dbReference type="AlphaFoldDB" id="A0A388SXC9"/>
<dbReference type="PANTHER" id="PTHR43248">
    <property type="entry name" value="2-SUCCINYL-6-HYDROXY-2,4-CYCLOHEXADIENE-1-CARBOXYLATE SYNTHASE"/>
    <property type="match status" value="1"/>
</dbReference>
<protein>
    <submittedName>
        <fullName evidence="7">Peptidase</fullName>
    </submittedName>
</protein>
<evidence type="ECO:0000256" key="1">
    <source>
        <dbReference type="ARBA" id="ARBA00010088"/>
    </source>
</evidence>
<dbReference type="Proteomes" id="UP000265354">
    <property type="component" value="Unassembled WGS sequence"/>
</dbReference>
<accession>A0A388SXC9</accession>
<feature type="domain" description="AB hydrolase-1" evidence="5">
    <location>
        <begin position="201"/>
        <end position="378"/>
    </location>
</feature>
<evidence type="ECO:0000259" key="6">
    <source>
        <dbReference type="Pfam" id="PF08386"/>
    </source>
</evidence>
<feature type="compositionally biased region" description="Low complexity" evidence="4">
    <location>
        <begin position="1"/>
        <end position="11"/>
    </location>
</feature>
<proteinExistence type="inferred from homology"/>
<feature type="region of interest" description="Disordered" evidence="4">
    <location>
        <begin position="117"/>
        <end position="160"/>
    </location>
</feature>
<dbReference type="InterPro" id="IPR013595">
    <property type="entry name" value="Pept_S33_TAP-like_C"/>
</dbReference>
<comment type="caution">
    <text evidence="7">The sequence shown here is derived from an EMBL/GenBank/DDBJ whole genome shotgun (WGS) entry which is preliminary data.</text>
</comment>
<evidence type="ECO:0000259" key="5">
    <source>
        <dbReference type="Pfam" id="PF00561"/>
    </source>
</evidence>
<dbReference type="Pfam" id="PF00561">
    <property type="entry name" value="Abhydrolase_1"/>
    <property type="match status" value="1"/>
</dbReference>
<dbReference type="GO" id="GO:0016787">
    <property type="term" value="F:hydrolase activity"/>
    <property type="evidence" value="ECO:0007669"/>
    <property type="project" value="UniProtKB-KW"/>
</dbReference>
<feature type="domain" description="Peptidase S33 tripeptidyl aminopeptidase-like C-terminal" evidence="6">
    <location>
        <begin position="505"/>
        <end position="609"/>
    </location>
</feature>
<feature type="region of interest" description="Disordered" evidence="4">
    <location>
        <begin position="1"/>
        <end position="74"/>
    </location>
</feature>
<evidence type="ECO:0000256" key="4">
    <source>
        <dbReference type="SAM" id="MobiDB-lite"/>
    </source>
</evidence>
<dbReference type="InterPro" id="IPR051601">
    <property type="entry name" value="Serine_prot/Carboxylest_S33"/>
</dbReference>
<dbReference type="InterPro" id="IPR029058">
    <property type="entry name" value="AB_hydrolase_fold"/>
</dbReference>
<dbReference type="Pfam" id="PF08386">
    <property type="entry name" value="Abhydrolase_4"/>
    <property type="match status" value="1"/>
</dbReference>
<dbReference type="PANTHER" id="PTHR43248:SF29">
    <property type="entry name" value="TRIPEPTIDYL AMINOPEPTIDASE"/>
    <property type="match status" value="1"/>
</dbReference>
<evidence type="ECO:0000313" key="7">
    <source>
        <dbReference type="EMBL" id="GBQ00521.1"/>
    </source>
</evidence>
<keyword evidence="3" id="KW-0378">Hydrolase</keyword>
<evidence type="ECO:0000256" key="2">
    <source>
        <dbReference type="ARBA" id="ARBA00022729"/>
    </source>
</evidence>
<comment type="similarity">
    <text evidence="1">Belongs to the peptidase S33 family.</text>
</comment>
<dbReference type="Gene3D" id="3.40.50.1820">
    <property type="entry name" value="alpha/beta hydrolase"/>
    <property type="match status" value="1"/>
</dbReference>
<reference evidence="7 8" key="1">
    <citation type="submission" date="2018-07" db="EMBL/GenBank/DDBJ databases">
        <title>Whole Genome Shotgun Sequence of Streptomyces spongiicola strain 531S.</title>
        <authorList>
            <person name="Dohra H."/>
            <person name="Kodani S."/>
        </authorList>
    </citation>
    <scope>NUCLEOTIDE SEQUENCE [LARGE SCALE GENOMIC DNA]</scope>
    <source>
        <strain evidence="7 8">531S</strain>
    </source>
</reference>
<sequence>MGRGAARPAPAGRRRQAERRAGPQDGGMPTSPAGRPAAGSDPGGDGRDHDAPGPPEAPGPHRSAAAPRRDGAAQGAPVITHLTGSTGRRGGAARRVGTLLAAGIATTLLVTAGCSEGDGGGGNGEQGDRDLAGQSLDWRPCPAPSEAEGGGTAPSPLPGGTAWECSFMEVPRDWAKPGGETIELALIRAKARDQANRIGSLIFNFGGPGGSGVSTLPAAAADFERLRARYDLVSFDPRGVGRSQPVECLDDKELDAYYAQDATPDDSAEEKAYSENLSRYGSACEENSGPDLPYVGTTNAARDMDLMRRVLGDDRLHYFGISYGTELGGVYAHLFPKNVGRAVFDAVVDPTSTAVEGSLGQARGFQLAFTNFAEDCVARGDACQLPGGTPEEIQQFVIDLQNRLEKQPIPGIGDRELTQTQATNGIAQALYSKEYWPLLEQGLDEADGGDGSLLLALSDAMNGRNREGQYSNLQAANAAINCVDFKERYSLDQTKARLPEFRKASPVFGDYLGWGLMGCKHWPVPGQWETPDVSAPGAAPIVVIGNTGDPATPYEGARAMAEALGEGVGVELTYEGEGHGAYNSGNKCVAEAVDRYLLNGKVPASGTVCR</sequence>
<dbReference type="SUPFAM" id="SSF53474">
    <property type="entry name" value="alpha/beta-Hydrolases"/>
    <property type="match status" value="1"/>
</dbReference>
<keyword evidence="2" id="KW-0732">Signal</keyword>